<dbReference type="Proteomes" id="UP001307839">
    <property type="component" value="Unassembled WGS sequence"/>
</dbReference>
<dbReference type="RefSeq" id="WP_330080141.1">
    <property type="nucleotide sequence ID" value="NZ_JAZDCU010000004.1"/>
</dbReference>
<evidence type="ECO:0000313" key="3">
    <source>
        <dbReference type="Proteomes" id="UP001307839"/>
    </source>
</evidence>
<reference evidence="2 3" key="1">
    <citation type="submission" date="2024-01" db="EMBL/GenBank/DDBJ databases">
        <title>Unpublished Manusciprt.</title>
        <authorList>
            <person name="Duman M."/>
            <person name="Valdes E.G."/>
            <person name="Ajmi N."/>
            <person name="Altun S."/>
            <person name="Saticioglu I.B."/>
        </authorList>
    </citation>
    <scope>NUCLEOTIDE SEQUENCE [LARGE SCALE GENOMIC DNA]</scope>
    <source>
        <strain evidence="2 3">120P</strain>
    </source>
</reference>
<keyword evidence="1" id="KW-0732">Signal</keyword>
<protein>
    <recommendedName>
        <fullName evidence="4">Lipoprotein</fullName>
    </recommendedName>
</protein>
<dbReference type="PROSITE" id="PS51257">
    <property type="entry name" value="PROKAR_LIPOPROTEIN"/>
    <property type="match status" value="1"/>
</dbReference>
<feature type="chain" id="PRO_5044336894" description="Lipoprotein" evidence="1">
    <location>
        <begin position="18"/>
        <end position="223"/>
    </location>
</feature>
<organism evidence="2 3">
    <name type="scientific">Pseudomonas auratipiscis</name>
    <dbReference type="NCBI Taxonomy" id="3115853"/>
    <lineage>
        <taxon>Bacteria</taxon>
        <taxon>Pseudomonadati</taxon>
        <taxon>Pseudomonadota</taxon>
        <taxon>Gammaproteobacteria</taxon>
        <taxon>Pseudomonadales</taxon>
        <taxon>Pseudomonadaceae</taxon>
        <taxon>Pseudomonas</taxon>
    </lineage>
</organism>
<dbReference type="AlphaFoldDB" id="A0AB35WUS2"/>
<accession>A0AB35WUS2</accession>
<dbReference type="EMBL" id="JAZDQP010000012">
    <property type="protein sequence ID" value="MEE1868187.1"/>
    <property type="molecule type" value="Genomic_DNA"/>
</dbReference>
<proteinExistence type="predicted"/>
<keyword evidence="3" id="KW-1185">Reference proteome</keyword>
<evidence type="ECO:0008006" key="4">
    <source>
        <dbReference type="Google" id="ProtNLM"/>
    </source>
</evidence>
<comment type="caution">
    <text evidence="2">The sequence shown here is derived from an EMBL/GenBank/DDBJ whole genome shotgun (WGS) entry which is preliminary data.</text>
</comment>
<name>A0AB35WUS2_9PSED</name>
<sequence length="223" mass="24014">MRAAPSLLLVALLPLFAGCQMLAEKPQASSAGMIRMQGELSAKGGQLLFKPCAENRHFVVFDAGNTGLLQEAAALADEPGTLFADVGANLSASQKEGNDGQLNVQRLYRVEHSNSACSDPNFKRLTVRAHGNEPDWDLKAGSKGMVLTRPGQPELAVPYLEEQLPDGRFSLSTEANGQRVDLWIAPQRCVDTMSGAVRHLSAELRVNGQTMRGCAYYGGSRND</sequence>
<evidence type="ECO:0000256" key="1">
    <source>
        <dbReference type="SAM" id="SignalP"/>
    </source>
</evidence>
<gene>
    <name evidence="2" type="ORF">V0R53_17500</name>
</gene>
<evidence type="ECO:0000313" key="2">
    <source>
        <dbReference type="EMBL" id="MEE1868187.1"/>
    </source>
</evidence>
<feature type="signal peptide" evidence="1">
    <location>
        <begin position="1"/>
        <end position="17"/>
    </location>
</feature>